<evidence type="ECO:0000256" key="4">
    <source>
        <dbReference type="ARBA" id="ARBA00022989"/>
    </source>
</evidence>
<dbReference type="GO" id="GO:0012505">
    <property type="term" value="C:endomembrane system"/>
    <property type="evidence" value="ECO:0007669"/>
    <property type="project" value="UniProtKB-SubCell"/>
</dbReference>
<feature type="transmembrane region" description="Helical" evidence="6">
    <location>
        <begin position="341"/>
        <end position="366"/>
    </location>
</feature>
<keyword evidence="4 6" id="KW-1133">Transmembrane helix</keyword>
<dbReference type="OrthoDB" id="73465at2759"/>
<dbReference type="Pfam" id="PF01988">
    <property type="entry name" value="VIT1"/>
    <property type="match status" value="1"/>
</dbReference>
<dbReference type="InterPro" id="IPR008217">
    <property type="entry name" value="Ccc1_fam"/>
</dbReference>
<feature type="transmembrane region" description="Helical" evidence="6">
    <location>
        <begin position="212"/>
        <end position="235"/>
    </location>
</feature>
<dbReference type="CDD" id="cd02435">
    <property type="entry name" value="CCC1"/>
    <property type="match status" value="1"/>
</dbReference>
<dbReference type="Proteomes" id="UP000054018">
    <property type="component" value="Unassembled WGS sequence"/>
</dbReference>
<comment type="similarity">
    <text evidence="2">Belongs to the CCC1 family.</text>
</comment>
<dbReference type="PANTHER" id="PTHR31851">
    <property type="entry name" value="FE(2+)/MN(2+) TRANSPORTER PCL1"/>
    <property type="match status" value="1"/>
</dbReference>
<evidence type="ECO:0000313" key="8">
    <source>
        <dbReference type="Proteomes" id="UP000054018"/>
    </source>
</evidence>
<evidence type="ECO:0000256" key="6">
    <source>
        <dbReference type="SAM" id="Phobius"/>
    </source>
</evidence>
<dbReference type="STRING" id="765257.A0A0C9YQF7"/>
<dbReference type="GO" id="GO:0030026">
    <property type="term" value="P:intracellular manganese ion homeostasis"/>
    <property type="evidence" value="ECO:0007669"/>
    <property type="project" value="InterPro"/>
</dbReference>
<feature type="transmembrane region" description="Helical" evidence="6">
    <location>
        <begin position="372"/>
        <end position="390"/>
    </location>
</feature>
<dbReference type="EMBL" id="KN833697">
    <property type="protein sequence ID" value="KIK27310.1"/>
    <property type="molecule type" value="Genomic_DNA"/>
</dbReference>
<feature type="transmembrane region" description="Helical" evidence="6">
    <location>
        <begin position="402"/>
        <end position="429"/>
    </location>
</feature>
<keyword evidence="3 6" id="KW-0812">Transmembrane</keyword>
<protein>
    <recommendedName>
        <fullName evidence="9">Membrane fraction protein</fullName>
    </recommendedName>
</protein>
<dbReference type="AlphaFoldDB" id="A0A0C9YQF7"/>
<evidence type="ECO:0008006" key="9">
    <source>
        <dbReference type="Google" id="ProtNLM"/>
    </source>
</evidence>
<evidence type="ECO:0000313" key="7">
    <source>
        <dbReference type="EMBL" id="KIK27310.1"/>
    </source>
</evidence>
<sequence length="438" mass="47092">MHSDRCRPASRFNRGGRAYQMKILPSIPRISNMRLQRHIHFDKVCLASLVYRRRNAEEFGSGSSVKPLTNGWFPITCQGGLSNGIRVRMRHGVLEYPILPPLALQSFPSMMSSETQGAPSVPVSISKDTNNPPKPSVWPLDIITEAAPSTLQTQCDRTAREGAVCCKDLKDGDNRTLIDPDVVRDIVIGLSDGLTVPFALTAGLSSLGQSRFVIMGGLAELIAGAISMGIGGFLASQAERDYYRFKKRQTSSRIHRTCMGETEREVFSILGPVGVDERTAQAVARCLRLAEGDAIDVGSTSRTAGPGDEEKQQAKAQEDVGLTSFVLRFGLGLEEIPTKRLYISAVTIGIGYLIGGIIPLIPYFFISSARTALFYSCIITGVILLIFGAIKARVTGAANTPLGYLHGAVSMLIVGGASAAAAYGMVVLLDRSYGSTST</sequence>
<reference evidence="8" key="2">
    <citation type="submission" date="2015-01" db="EMBL/GenBank/DDBJ databases">
        <title>Evolutionary Origins and Diversification of the Mycorrhizal Mutualists.</title>
        <authorList>
            <consortium name="DOE Joint Genome Institute"/>
            <consortium name="Mycorrhizal Genomics Consortium"/>
            <person name="Kohler A."/>
            <person name="Kuo A."/>
            <person name="Nagy L.G."/>
            <person name="Floudas D."/>
            <person name="Copeland A."/>
            <person name="Barry K.W."/>
            <person name="Cichocki N."/>
            <person name="Veneault-Fourrey C."/>
            <person name="LaButti K."/>
            <person name="Lindquist E.A."/>
            <person name="Lipzen A."/>
            <person name="Lundell T."/>
            <person name="Morin E."/>
            <person name="Murat C."/>
            <person name="Riley R."/>
            <person name="Ohm R."/>
            <person name="Sun H."/>
            <person name="Tunlid A."/>
            <person name="Henrissat B."/>
            <person name="Grigoriev I.V."/>
            <person name="Hibbett D.S."/>
            <person name="Martin F."/>
        </authorList>
    </citation>
    <scope>NUCLEOTIDE SEQUENCE [LARGE SCALE GENOMIC DNA]</scope>
    <source>
        <strain evidence="8">441</strain>
    </source>
</reference>
<reference evidence="7 8" key="1">
    <citation type="submission" date="2014-04" db="EMBL/GenBank/DDBJ databases">
        <authorList>
            <consortium name="DOE Joint Genome Institute"/>
            <person name="Kuo A."/>
            <person name="Kohler A."/>
            <person name="Costa M.D."/>
            <person name="Nagy L.G."/>
            <person name="Floudas D."/>
            <person name="Copeland A."/>
            <person name="Barry K.W."/>
            <person name="Cichocki N."/>
            <person name="Veneault-Fourrey C."/>
            <person name="LaButti K."/>
            <person name="Lindquist E.A."/>
            <person name="Lipzen A."/>
            <person name="Lundell T."/>
            <person name="Morin E."/>
            <person name="Murat C."/>
            <person name="Sun H."/>
            <person name="Tunlid A."/>
            <person name="Henrissat B."/>
            <person name="Grigoriev I.V."/>
            <person name="Hibbett D.S."/>
            <person name="Martin F."/>
            <person name="Nordberg H.P."/>
            <person name="Cantor M.N."/>
            <person name="Hua S.X."/>
        </authorList>
    </citation>
    <scope>NUCLEOTIDE SEQUENCE [LARGE SCALE GENOMIC DNA]</scope>
    <source>
        <strain evidence="7 8">441</strain>
    </source>
</reference>
<organism evidence="7 8">
    <name type="scientific">Pisolithus microcarpus 441</name>
    <dbReference type="NCBI Taxonomy" id="765257"/>
    <lineage>
        <taxon>Eukaryota</taxon>
        <taxon>Fungi</taxon>
        <taxon>Dikarya</taxon>
        <taxon>Basidiomycota</taxon>
        <taxon>Agaricomycotina</taxon>
        <taxon>Agaricomycetes</taxon>
        <taxon>Agaricomycetidae</taxon>
        <taxon>Boletales</taxon>
        <taxon>Sclerodermatineae</taxon>
        <taxon>Pisolithaceae</taxon>
        <taxon>Pisolithus</taxon>
    </lineage>
</organism>
<evidence type="ECO:0000256" key="1">
    <source>
        <dbReference type="ARBA" id="ARBA00004127"/>
    </source>
</evidence>
<evidence type="ECO:0000256" key="2">
    <source>
        <dbReference type="ARBA" id="ARBA00007049"/>
    </source>
</evidence>
<keyword evidence="5 6" id="KW-0472">Membrane</keyword>
<dbReference type="GO" id="GO:0005384">
    <property type="term" value="F:manganese ion transmembrane transporter activity"/>
    <property type="evidence" value="ECO:0007669"/>
    <property type="project" value="InterPro"/>
</dbReference>
<gene>
    <name evidence="7" type="ORF">PISMIDRAFT_205770</name>
</gene>
<proteinExistence type="inferred from homology"/>
<evidence type="ECO:0000256" key="3">
    <source>
        <dbReference type="ARBA" id="ARBA00022692"/>
    </source>
</evidence>
<accession>A0A0C9YQF7</accession>
<dbReference type="HOGENOM" id="CLU_038957_0_1_1"/>
<evidence type="ECO:0000256" key="5">
    <source>
        <dbReference type="ARBA" id="ARBA00023136"/>
    </source>
</evidence>
<keyword evidence="8" id="KW-1185">Reference proteome</keyword>
<name>A0A0C9YQF7_9AGAM</name>
<comment type="subcellular location">
    <subcellularLocation>
        <location evidence="1">Endomembrane system</location>
        <topology evidence="1">Multi-pass membrane protein</topology>
    </subcellularLocation>
</comment>